<evidence type="ECO:0000256" key="3">
    <source>
        <dbReference type="ARBA" id="ARBA00023125"/>
    </source>
</evidence>
<dbReference type="SUPFAM" id="SSF53850">
    <property type="entry name" value="Periplasmic binding protein-like II"/>
    <property type="match status" value="1"/>
</dbReference>
<sequence length="315" mass="35296">MDLDLACLETFVRLADCGSFSETAVIQKISQPAVSQRIAKLESSTGLRLFLRHQERLEVTRDGKELLEIARKILAEHEGLGIRMSRHVRESKGGVRAMIDGSFAGNRLVKSLQKNPITDTSVEIVRPNGRLSWVEALEQHDVDIVVTGTFLQAGNVPTLQRVELDRQRGTTIAWNRVYFDFDIENFSFPETLRSTILVPSERLISGYLPFLEKWCHDSYGTLPPDVLAFDDEEGARDACVAGLGVLIFPGDAAARMAMNAGELGVVKTFEFLLPDAFSYSIYVRAEERNQRVLQTAVRIADDHRIGKRSPLDHRV</sequence>
<dbReference type="Gene3D" id="1.10.10.10">
    <property type="entry name" value="Winged helix-like DNA-binding domain superfamily/Winged helix DNA-binding domain"/>
    <property type="match status" value="1"/>
</dbReference>
<dbReference type="KEGG" id="luo:HHL09_12935"/>
<dbReference type="RefSeq" id="WP_169455051.1">
    <property type="nucleotide sequence ID" value="NZ_CP051774.1"/>
</dbReference>
<dbReference type="PANTHER" id="PTHR30126">
    <property type="entry name" value="HTH-TYPE TRANSCRIPTIONAL REGULATOR"/>
    <property type="match status" value="1"/>
</dbReference>
<evidence type="ECO:0000259" key="5">
    <source>
        <dbReference type="PROSITE" id="PS50931"/>
    </source>
</evidence>
<keyword evidence="2" id="KW-0805">Transcription regulation</keyword>
<feature type="domain" description="HTH lysR-type" evidence="5">
    <location>
        <begin position="3"/>
        <end position="60"/>
    </location>
</feature>
<dbReference type="PRINTS" id="PR00039">
    <property type="entry name" value="HTHLYSR"/>
</dbReference>
<evidence type="ECO:0000256" key="1">
    <source>
        <dbReference type="ARBA" id="ARBA00009437"/>
    </source>
</evidence>
<dbReference type="InterPro" id="IPR036388">
    <property type="entry name" value="WH-like_DNA-bd_sf"/>
</dbReference>
<dbReference type="GO" id="GO:0003700">
    <property type="term" value="F:DNA-binding transcription factor activity"/>
    <property type="evidence" value="ECO:0007669"/>
    <property type="project" value="InterPro"/>
</dbReference>
<keyword evidence="4" id="KW-0804">Transcription</keyword>
<dbReference type="PROSITE" id="PS50931">
    <property type="entry name" value="HTH_LYSR"/>
    <property type="match status" value="1"/>
</dbReference>
<protein>
    <submittedName>
        <fullName evidence="6">LysR family transcriptional regulator</fullName>
    </submittedName>
</protein>
<organism evidence="6 7">
    <name type="scientific">Luteolibacter luteus</name>
    <dbReference type="NCBI Taxonomy" id="2728835"/>
    <lineage>
        <taxon>Bacteria</taxon>
        <taxon>Pseudomonadati</taxon>
        <taxon>Verrucomicrobiota</taxon>
        <taxon>Verrucomicrobiia</taxon>
        <taxon>Verrucomicrobiales</taxon>
        <taxon>Verrucomicrobiaceae</taxon>
        <taxon>Luteolibacter</taxon>
    </lineage>
</organism>
<dbReference type="Pfam" id="PF00126">
    <property type="entry name" value="HTH_1"/>
    <property type="match status" value="1"/>
</dbReference>
<evidence type="ECO:0000256" key="4">
    <source>
        <dbReference type="ARBA" id="ARBA00023163"/>
    </source>
</evidence>
<dbReference type="InterPro" id="IPR000847">
    <property type="entry name" value="LysR_HTH_N"/>
</dbReference>
<dbReference type="GO" id="GO:0000976">
    <property type="term" value="F:transcription cis-regulatory region binding"/>
    <property type="evidence" value="ECO:0007669"/>
    <property type="project" value="TreeGrafter"/>
</dbReference>
<keyword evidence="7" id="KW-1185">Reference proteome</keyword>
<evidence type="ECO:0000313" key="6">
    <source>
        <dbReference type="EMBL" id="QJE96650.1"/>
    </source>
</evidence>
<dbReference type="AlphaFoldDB" id="A0A858RKC4"/>
<dbReference type="InterPro" id="IPR036390">
    <property type="entry name" value="WH_DNA-bd_sf"/>
</dbReference>
<evidence type="ECO:0000256" key="2">
    <source>
        <dbReference type="ARBA" id="ARBA00023015"/>
    </source>
</evidence>
<dbReference type="PANTHER" id="PTHR30126:SF40">
    <property type="entry name" value="HTH-TYPE TRANSCRIPTIONAL REGULATOR GLTR"/>
    <property type="match status" value="1"/>
</dbReference>
<reference evidence="6 7" key="1">
    <citation type="submission" date="2020-04" db="EMBL/GenBank/DDBJ databases">
        <title>Luteolibacter sp. G-1-1-1 isolated from soil.</title>
        <authorList>
            <person name="Dahal R.H."/>
        </authorList>
    </citation>
    <scope>NUCLEOTIDE SEQUENCE [LARGE SCALE GENOMIC DNA]</scope>
    <source>
        <strain evidence="6 7">G-1-1-1</strain>
    </source>
</reference>
<dbReference type="SUPFAM" id="SSF46785">
    <property type="entry name" value="Winged helix' DNA-binding domain"/>
    <property type="match status" value="1"/>
</dbReference>
<accession>A0A858RKC4</accession>
<keyword evidence="3" id="KW-0238">DNA-binding</keyword>
<dbReference type="Proteomes" id="UP000501812">
    <property type="component" value="Chromosome"/>
</dbReference>
<proteinExistence type="inferred from homology"/>
<comment type="similarity">
    <text evidence="1">Belongs to the LysR transcriptional regulatory family.</text>
</comment>
<dbReference type="EMBL" id="CP051774">
    <property type="protein sequence ID" value="QJE96650.1"/>
    <property type="molecule type" value="Genomic_DNA"/>
</dbReference>
<gene>
    <name evidence="6" type="ORF">HHL09_12935</name>
</gene>
<name>A0A858RKC4_9BACT</name>
<evidence type="ECO:0000313" key="7">
    <source>
        <dbReference type="Proteomes" id="UP000501812"/>
    </source>
</evidence>